<organism evidence="1 2">
    <name type="scientific">Dipteronia dyeriana</name>
    <dbReference type="NCBI Taxonomy" id="168575"/>
    <lineage>
        <taxon>Eukaryota</taxon>
        <taxon>Viridiplantae</taxon>
        <taxon>Streptophyta</taxon>
        <taxon>Embryophyta</taxon>
        <taxon>Tracheophyta</taxon>
        <taxon>Spermatophyta</taxon>
        <taxon>Magnoliopsida</taxon>
        <taxon>eudicotyledons</taxon>
        <taxon>Gunneridae</taxon>
        <taxon>Pentapetalae</taxon>
        <taxon>rosids</taxon>
        <taxon>malvids</taxon>
        <taxon>Sapindales</taxon>
        <taxon>Sapindaceae</taxon>
        <taxon>Hippocastanoideae</taxon>
        <taxon>Acereae</taxon>
        <taxon>Dipteronia</taxon>
    </lineage>
</organism>
<sequence>MEKGTAREAKFVVVLKLLMDSYQGAKQEFLETRTFGKMVEVITAADASMEKKMAGDEVPLWSSSSECNSVITSQMVIRGVVGDMFLLV</sequence>
<evidence type="ECO:0000313" key="2">
    <source>
        <dbReference type="Proteomes" id="UP001280121"/>
    </source>
</evidence>
<gene>
    <name evidence="1" type="ORF">Ddye_030589</name>
</gene>
<comment type="caution">
    <text evidence="1">The sequence shown here is derived from an EMBL/GenBank/DDBJ whole genome shotgun (WGS) entry which is preliminary data.</text>
</comment>
<dbReference type="Proteomes" id="UP001280121">
    <property type="component" value="Unassembled WGS sequence"/>
</dbReference>
<keyword evidence="2" id="KW-1185">Reference proteome</keyword>
<proteinExistence type="predicted"/>
<name>A0AAD9TGR0_9ROSI</name>
<reference evidence="1" key="1">
    <citation type="journal article" date="2023" name="Plant J.">
        <title>Genome sequences and population genomics provide insights into the demographic history, inbreeding, and mutation load of two 'living fossil' tree species of Dipteronia.</title>
        <authorList>
            <person name="Feng Y."/>
            <person name="Comes H.P."/>
            <person name="Chen J."/>
            <person name="Zhu S."/>
            <person name="Lu R."/>
            <person name="Zhang X."/>
            <person name="Li P."/>
            <person name="Qiu J."/>
            <person name="Olsen K.M."/>
            <person name="Qiu Y."/>
        </authorList>
    </citation>
    <scope>NUCLEOTIDE SEQUENCE</scope>
    <source>
        <strain evidence="1">KIB01</strain>
    </source>
</reference>
<evidence type="ECO:0000313" key="1">
    <source>
        <dbReference type="EMBL" id="KAK2635797.1"/>
    </source>
</evidence>
<dbReference type="AlphaFoldDB" id="A0AAD9TGR0"/>
<accession>A0AAD9TGR0</accession>
<dbReference type="EMBL" id="JANJYI010000009">
    <property type="protein sequence ID" value="KAK2635797.1"/>
    <property type="molecule type" value="Genomic_DNA"/>
</dbReference>
<protein>
    <submittedName>
        <fullName evidence="1">Uncharacterized protein</fullName>
    </submittedName>
</protein>